<dbReference type="AlphaFoldDB" id="A0A9Q0XLM5"/>
<dbReference type="GO" id="GO:0051754">
    <property type="term" value="P:meiotic sister chromatid cohesion, centromeric"/>
    <property type="evidence" value="ECO:0007669"/>
    <property type="project" value="InterPro"/>
</dbReference>
<dbReference type="GO" id="GO:0000776">
    <property type="term" value="C:kinetochore"/>
    <property type="evidence" value="ECO:0007669"/>
    <property type="project" value="InterPro"/>
</dbReference>
<feature type="compositionally biased region" description="Basic residues" evidence="1">
    <location>
        <begin position="8"/>
        <end position="17"/>
    </location>
</feature>
<evidence type="ECO:0000313" key="3">
    <source>
        <dbReference type="Proteomes" id="UP001142489"/>
    </source>
</evidence>
<feature type="compositionally biased region" description="Basic and acidic residues" evidence="1">
    <location>
        <begin position="242"/>
        <end position="251"/>
    </location>
</feature>
<dbReference type="GO" id="GO:0007060">
    <property type="term" value="P:male meiosis chromosome segregation"/>
    <property type="evidence" value="ECO:0007669"/>
    <property type="project" value="TreeGrafter"/>
</dbReference>
<feature type="region of interest" description="Disordered" evidence="1">
    <location>
        <begin position="1"/>
        <end position="24"/>
    </location>
</feature>
<feature type="region of interest" description="Disordered" evidence="1">
    <location>
        <begin position="242"/>
        <end position="285"/>
    </location>
</feature>
<dbReference type="OrthoDB" id="8443315at2759"/>
<evidence type="ECO:0008006" key="4">
    <source>
        <dbReference type="Google" id="ProtNLM"/>
    </source>
</evidence>
<proteinExistence type="predicted"/>
<dbReference type="EMBL" id="JAPFRF010000011">
    <property type="protein sequence ID" value="KAJ7316497.1"/>
    <property type="molecule type" value="Genomic_DNA"/>
</dbReference>
<dbReference type="GO" id="GO:0010789">
    <property type="term" value="P:meiotic sister chromatid cohesion involved in meiosis I"/>
    <property type="evidence" value="ECO:0007669"/>
    <property type="project" value="TreeGrafter"/>
</dbReference>
<dbReference type="GO" id="GO:0016321">
    <property type="term" value="P:female meiosis chromosome segregation"/>
    <property type="evidence" value="ECO:0007669"/>
    <property type="project" value="TreeGrafter"/>
</dbReference>
<reference evidence="2" key="1">
    <citation type="journal article" date="2023" name="DNA Res.">
        <title>Chromosome-level genome assembly of Phrynocephalus forsythii using third-generation DNA sequencing and Hi-C analysis.</title>
        <authorList>
            <person name="Qi Y."/>
            <person name="Zhao W."/>
            <person name="Zhao Y."/>
            <person name="Niu C."/>
            <person name="Cao S."/>
            <person name="Zhang Y."/>
        </authorList>
    </citation>
    <scope>NUCLEOTIDE SEQUENCE</scope>
    <source>
        <tissue evidence="2">Muscle</tissue>
    </source>
</reference>
<organism evidence="2 3">
    <name type="scientific">Phrynocephalus forsythii</name>
    <dbReference type="NCBI Taxonomy" id="171643"/>
    <lineage>
        <taxon>Eukaryota</taxon>
        <taxon>Metazoa</taxon>
        <taxon>Chordata</taxon>
        <taxon>Craniata</taxon>
        <taxon>Vertebrata</taxon>
        <taxon>Euteleostomi</taxon>
        <taxon>Lepidosauria</taxon>
        <taxon>Squamata</taxon>
        <taxon>Bifurcata</taxon>
        <taxon>Unidentata</taxon>
        <taxon>Episquamata</taxon>
        <taxon>Toxicofera</taxon>
        <taxon>Iguania</taxon>
        <taxon>Acrodonta</taxon>
        <taxon>Agamidae</taxon>
        <taxon>Agaminae</taxon>
        <taxon>Phrynocephalus</taxon>
    </lineage>
</organism>
<gene>
    <name evidence="2" type="ORF">JRQ81_002659</name>
</gene>
<evidence type="ECO:0000256" key="1">
    <source>
        <dbReference type="SAM" id="MobiDB-lite"/>
    </source>
</evidence>
<dbReference type="Proteomes" id="UP001142489">
    <property type="component" value="Unassembled WGS sequence"/>
</dbReference>
<dbReference type="GO" id="GO:0045143">
    <property type="term" value="P:homologous chromosome segregation"/>
    <property type="evidence" value="ECO:0007669"/>
    <property type="project" value="TreeGrafter"/>
</dbReference>
<feature type="compositionally biased region" description="Low complexity" evidence="1">
    <location>
        <begin position="270"/>
        <end position="285"/>
    </location>
</feature>
<keyword evidence="3" id="KW-1185">Reference proteome</keyword>
<name>A0A9Q0XLM5_9SAUR</name>
<dbReference type="PANTHER" id="PTHR38006">
    <property type="entry name" value="MEIOSIS-SPECIFIC KINETOCHORE PROTEIN"/>
    <property type="match status" value="1"/>
</dbReference>
<evidence type="ECO:0000313" key="2">
    <source>
        <dbReference type="EMBL" id="KAJ7316497.1"/>
    </source>
</evidence>
<dbReference type="PANTHER" id="PTHR38006:SF1">
    <property type="entry name" value="MEIOSIS-SPECIFIC KINETOCHORE PROTEIN"/>
    <property type="match status" value="1"/>
</dbReference>
<protein>
    <recommendedName>
        <fullName evidence="4">Meiosis-specific kinetochore protein</fullName>
    </recommendedName>
</protein>
<accession>A0A9Q0XLM5</accession>
<sequence>MDWMKLRSYSRKSRTQKNVHCASPLPGVATSVPVGRKISKAKGSTHVKKQIKRSTKKGLPKIRELSEVTQMDCLSIEESVESSFNGNMTKEMNKNVKEMDTTPLKDSLTLNSASAKSLRNNETTSGMTLPTGISYFLSDCLDTDSTVSSSTEYSDCTSLYSSPEILRDERSLEENSASPQGPRLGCKNSTLLDTSKAISIDKMLQLPNLSSISARLTSSSSNKKEEEEEVAMKLAVISWKGEERVRERDHAAGTGIAPLVSPRAGQESNPPASSAPGAGLPLPLL</sequence>
<comment type="caution">
    <text evidence="2">The sequence shown here is derived from an EMBL/GenBank/DDBJ whole genome shotgun (WGS) entry which is preliminary data.</text>
</comment>
<dbReference type="InterPro" id="IPR034545">
    <property type="entry name" value="Meikin"/>
</dbReference>